<dbReference type="EMBL" id="JAIWYP010000003">
    <property type="protein sequence ID" value="KAH3855367.1"/>
    <property type="molecule type" value="Genomic_DNA"/>
</dbReference>
<reference evidence="1" key="2">
    <citation type="submission" date="2020-11" db="EMBL/GenBank/DDBJ databases">
        <authorList>
            <person name="McCartney M.A."/>
            <person name="Auch B."/>
            <person name="Kono T."/>
            <person name="Mallez S."/>
            <person name="Becker A."/>
            <person name="Gohl D.M."/>
            <person name="Silverstein K.A.T."/>
            <person name="Koren S."/>
            <person name="Bechman K.B."/>
            <person name="Herman A."/>
            <person name="Abrahante J.E."/>
            <person name="Garbe J."/>
        </authorList>
    </citation>
    <scope>NUCLEOTIDE SEQUENCE</scope>
    <source>
        <strain evidence="1">Duluth1</strain>
        <tissue evidence="1">Whole animal</tissue>
    </source>
</reference>
<protein>
    <submittedName>
        <fullName evidence="1">Uncharacterized protein</fullName>
    </submittedName>
</protein>
<comment type="caution">
    <text evidence="1">The sequence shown here is derived from an EMBL/GenBank/DDBJ whole genome shotgun (WGS) entry which is preliminary data.</text>
</comment>
<gene>
    <name evidence="1" type="ORF">DPMN_097934</name>
</gene>
<reference evidence="1" key="1">
    <citation type="journal article" date="2019" name="bioRxiv">
        <title>The Genome of the Zebra Mussel, Dreissena polymorpha: A Resource for Invasive Species Research.</title>
        <authorList>
            <person name="McCartney M.A."/>
            <person name="Auch B."/>
            <person name="Kono T."/>
            <person name="Mallez S."/>
            <person name="Zhang Y."/>
            <person name="Obille A."/>
            <person name="Becker A."/>
            <person name="Abrahante J.E."/>
            <person name="Garbe J."/>
            <person name="Badalamenti J.P."/>
            <person name="Herman A."/>
            <person name="Mangelson H."/>
            <person name="Liachko I."/>
            <person name="Sullivan S."/>
            <person name="Sone E.D."/>
            <person name="Koren S."/>
            <person name="Silverstein K.A.T."/>
            <person name="Beckman K.B."/>
            <person name="Gohl D.M."/>
        </authorList>
    </citation>
    <scope>NUCLEOTIDE SEQUENCE</scope>
    <source>
        <strain evidence="1">Duluth1</strain>
        <tissue evidence="1">Whole animal</tissue>
    </source>
</reference>
<proteinExistence type="predicted"/>
<keyword evidence="2" id="KW-1185">Reference proteome</keyword>
<sequence>MLLDDICFYCGDATDLVDDDDIARLRDQFGIVHPICSVCKLTKPVKTRNVIKSIKQK</sequence>
<accession>A0A9D4LB51</accession>
<evidence type="ECO:0000313" key="1">
    <source>
        <dbReference type="EMBL" id="KAH3855367.1"/>
    </source>
</evidence>
<evidence type="ECO:0000313" key="2">
    <source>
        <dbReference type="Proteomes" id="UP000828390"/>
    </source>
</evidence>
<dbReference type="AlphaFoldDB" id="A0A9D4LB51"/>
<organism evidence="1 2">
    <name type="scientific">Dreissena polymorpha</name>
    <name type="common">Zebra mussel</name>
    <name type="synonym">Mytilus polymorpha</name>
    <dbReference type="NCBI Taxonomy" id="45954"/>
    <lineage>
        <taxon>Eukaryota</taxon>
        <taxon>Metazoa</taxon>
        <taxon>Spiralia</taxon>
        <taxon>Lophotrochozoa</taxon>
        <taxon>Mollusca</taxon>
        <taxon>Bivalvia</taxon>
        <taxon>Autobranchia</taxon>
        <taxon>Heteroconchia</taxon>
        <taxon>Euheterodonta</taxon>
        <taxon>Imparidentia</taxon>
        <taxon>Neoheterodontei</taxon>
        <taxon>Myida</taxon>
        <taxon>Dreissenoidea</taxon>
        <taxon>Dreissenidae</taxon>
        <taxon>Dreissena</taxon>
    </lineage>
</organism>
<name>A0A9D4LB51_DREPO</name>
<dbReference type="Proteomes" id="UP000828390">
    <property type="component" value="Unassembled WGS sequence"/>
</dbReference>